<dbReference type="Pfam" id="PF12775">
    <property type="entry name" value="AAA_7"/>
    <property type="match status" value="1"/>
</dbReference>
<evidence type="ECO:0000256" key="3">
    <source>
        <dbReference type="ARBA" id="ARBA00008887"/>
    </source>
</evidence>
<dbReference type="Pfam" id="PF18198">
    <property type="entry name" value="AAA_lid_11"/>
    <property type="match status" value="1"/>
</dbReference>
<comment type="similarity">
    <text evidence="3">Belongs to the dynein heavy chain family.</text>
</comment>
<feature type="coiled-coil region" evidence="18">
    <location>
        <begin position="1938"/>
        <end position="1972"/>
    </location>
</feature>
<keyword evidence="4" id="KW-0963">Cytoplasm</keyword>
<evidence type="ECO:0000256" key="11">
    <source>
        <dbReference type="ARBA" id="ARBA00023017"/>
    </source>
</evidence>
<evidence type="ECO:0000259" key="21">
    <source>
        <dbReference type="Pfam" id="PF12774"/>
    </source>
</evidence>
<dbReference type="FunFam" id="1.20.920.30:FF:000002">
    <property type="entry name" value="Dynein axonemal heavy chain 3"/>
    <property type="match status" value="1"/>
</dbReference>
<dbReference type="FunFam" id="1.10.287.2620:FF:000002">
    <property type="entry name" value="Dynein heavy chain 2, axonemal"/>
    <property type="match status" value="1"/>
</dbReference>
<accession>A0A803V4Q4</accession>
<dbReference type="InterPro" id="IPR042222">
    <property type="entry name" value="Dynein_2_N"/>
</dbReference>
<evidence type="ECO:0000256" key="8">
    <source>
        <dbReference type="ARBA" id="ARBA00022786"/>
    </source>
</evidence>
<dbReference type="Gene3D" id="6.10.140.1060">
    <property type="match status" value="1"/>
</dbReference>
<dbReference type="Gene3D" id="1.10.8.720">
    <property type="entry name" value="Region D6 of dynein motor"/>
    <property type="match status" value="1"/>
</dbReference>
<dbReference type="FunFam" id="3.40.50.300:FF:000044">
    <property type="entry name" value="Dynein heavy chain 5, axonemal"/>
    <property type="match status" value="1"/>
</dbReference>
<feature type="domain" description="Dynein heavy chain C-terminal" evidence="28">
    <location>
        <begin position="2815"/>
        <end position="3114"/>
    </location>
</feature>
<evidence type="ECO:0000259" key="26">
    <source>
        <dbReference type="Pfam" id="PF17857"/>
    </source>
</evidence>
<dbReference type="FunFam" id="1.20.1270.280:FF:000001">
    <property type="entry name" value="dynein heavy chain 7, axonemal"/>
    <property type="match status" value="1"/>
</dbReference>
<dbReference type="InterPro" id="IPR027417">
    <property type="entry name" value="P-loop_NTPase"/>
</dbReference>
<evidence type="ECO:0000259" key="22">
    <source>
        <dbReference type="Pfam" id="PF12777"/>
    </source>
</evidence>
<dbReference type="Pfam" id="PF03028">
    <property type="entry name" value="Dynein_heavy"/>
    <property type="match status" value="1"/>
</dbReference>
<gene>
    <name evidence="29" type="primary">DNAH12</name>
</gene>
<evidence type="ECO:0000256" key="17">
    <source>
        <dbReference type="ARBA" id="ARBA00069442"/>
    </source>
</evidence>
<feature type="domain" description="Dynein heavy chain linker" evidence="20">
    <location>
        <begin position="5"/>
        <end position="379"/>
    </location>
</feature>
<evidence type="ECO:0000256" key="16">
    <source>
        <dbReference type="ARBA" id="ARBA00023273"/>
    </source>
</evidence>
<keyword evidence="12 18" id="KW-0175">Coiled coil</keyword>
<evidence type="ECO:0000259" key="27">
    <source>
        <dbReference type="Pfam" id="PF18198"/>
    </source>
</evidence>
<dbReference type="Pfam" id="PF17857">
    <property type="entry name" value="AAA_lid_1"/>
    <property type="match status" value="1"/>
</dbReference>
<dbReference type="Pfam" id="PF12777">
    <property type="entry name" value="MT"/>
    <property type="match status" value="1"/>
</dbReference>
<dbReference type="Pfam" id="PF17852">
    <property type="entry name" value="Dynein_AAA_lid"/>
    <property type="match status" value="1"/>
</dbReference>
<dbReference type="Gene3D" id="1.10.8.710">
    <property type="match status" value="1"/>
</dbReference>
<dbReference type="Pfam" id="PF12781">
    <property type="entry name" value="AAA_9"/>
    <property type="match status" value="1"/>
</dbReference>
<evidence type="ECO:0000256" key="6">
    <source>
        <dbReference type="ARBA" id="ARBA00022737"/>
    </source>
</evidence>
<evidence type="ECO:0000259" key="19">
    <source>
        <dbReference type="Pfam" id="PF03028"/>
    </source>
</evidence>
<evidence type="ECO:0000256" key="7">
    <source>
        <dbReference type="ARBA" id="ARBA00022741"/>
    </source>
</evidence>
<keyword evidence="9" id="KW-0067">ATP-binding</keyword>
<dbReference type="FunFam" id="3.20.180.20:FF:000003">
    <property type="entry name" value="Dynein heavy chain 12, axonemal"/>
    <property type="match status" value="1"/>
</dbReference>
<evidence type="ECO:0000259" key="28">
    <source>
        <dbReference type="Pfam" id="PF18199"/>
    </source>
</evidence>
<dbReference type="Pfam" id="PF08393">
    <property type="entry name" value="DHC_N2"/>
    <property type="match status" value="1"/>
</dbReference>
<dbReference type="Pfam" id="PF18199">
    <property type="entry name" value="Dynein_C"/>
    <property type="match status" value="1"/>
</dbReference>
<dbReference type="Gene3D" id="1.10.472.130">
    <property type="match status" value="1"/>
</dbReference>
<evidence type="ECO:0000256" key="18">
    <source>
        <dbReference type="SAM" id="Coils"/>
    </source>
</evidence>
<evidence type="ECO:0000256" key="5">
    <source>
        <dbReference type="ARBA" id="ARBA00022701"/>
    </source>
</evidence>
<dbReference type="Gene3D" id="1.20.920.20">
    <property type="match status" value="1"/>
</dbReference>
<dbReference type="InterPro" id="IPR013602">
    <property type="entry name" value="Dynein_heavy_linker"/>
</dbReference>
<dbReference type="FunFam" id="1.20.58.1120:FF:000005">
    <property type="entry name" value="Dynein, axonemal, heavy chain 12"/>
    <property type="match status" value="1"/>
</dbReference>
<keyword evidence="16" id="KW-0966">Cell projection</keyword>
<dbReference type="Pfam" id="PF12780">
    <property type="entry name" value="AAA_8"/>
    <property type="match status" value="1"/>
</dbReference>
<dbReference type="Gene3D" id="3.10.490.20">
    <property type="match status" value="1"/>
</dbReference>
<evidence type="ECO:0000313" key="30">
    <source>
        <dbReference type="Proteomes" id="UP000016665"/>
    </source>
</evidence>
<feature type="domain" description="Dynein heavy chain hydrolytic ATP-binding dynein motor region" evidence="21">
    <location>
        <begin position="492"/>
        <end position="818"/>
    </location>
</feature>
<dbReference type="InterPro" id="IPR042228">
    <property type="entry name" value="Dynein_linker_3"/>
</dbReference>
<dbReference type="Gene3D" id="1.10.8.1220">
    <property type="match status" value="1"/>
</dbReference>
<dbReference type="PANTHER" id="PTHR22878:SF70">
    <property type="entry name" value="DYNEIN HEAVY CHAIN 2, AXONEMAL"/>
    <property type="match status" value="1"/>
</dbReference>
<dbReference type="FunFam" id="3.10.490.20:FF:000001">
    <property type="entry name" value="dynein heavy chain 7, axonemal"/>
    <property type="match status" value="1"/>
</dbReference>
<dbReference type="Gene3D" id="3.40.50.300">
    <property type="entry name" value="P-loop containing nucleotide triphosphate hydrolases"/>
    <property type="match status" value="5"/>
</dbReference>
<organism evidence="29 30">
    <name type="scientific">Ficedula albicollis</name>
    <name type="common">Collared flycatcher</name>
    <name type="synonym">Muscicapa albicollis</name>
    <dbReference type="NCBI Taxonomy" id="59894"/>
    <lineage>
        <taxon>Eukaryota</taxon>
        <taxon>Metazoa</taxon>
        <taxon>Chordata</taxon>
        <taxon>Craniata</taxon>
        <taxon>Vertebrata</taxon>
        <taxon>Euteleostomi</taxon>
        <taxon>Archelosauria</taxon>
        <taxon>Archosauria</taxon>
        <taxon>Dinosauria</taxon>
        <taxon>Saurischia</taxon>
        <taxon>Theropoda</taxon>
        <taxon>Coelurosauria</taxon>
        <taxon>Aves</taxon>
        <taxon>Neognathae</taxon>
        <taxon>Neoaves</taxon>
        <taxon>Telluraves</taxon>
        <taxon>Australaves</taxon>
        <taxon>Passeriformes</taxon>
        <taxon>Muscicapidae</taxon>
        <taxon>Ficedula</taxon>
    </lineage>
</organism>
<keyword evidence="30" id="KW-1185">Reference proteome</keyword>
<evidence type="ECO:0000256" key="14">
    <source>
        <dbReference type="ARBA" id="ARBA00023175"/>
    </source>
</evidence>
<dbReference type="InterPro" id="IPR041658">
    <property type="entry name" value="AAA_lid_11"/>
</dbReference>
<dbReference type="GO" id="GO:0005874">
    <property type="term" value="C:microtubule"/>
    <property type="evidence" value="ECO:0007669"/>
    <property type="project" value="UniProtKB-KW"/>
</dbReference>
<keyword evidence="15" id="KW-0206">Cytoskeleton</keyword>
<dbReference type="InterPro" id="IPR042219">
    <property type="entry name" value="AAA_lid_11_sf"/>
</dbReference>
<evidence type="ECO:0000256" key="2">
    <source>
        <dbReference type="ARBA" id="ARBA00004430"/>
    </source>
</evidence>
<reference evidence="29" key="2">
    <citation type="submission" date="2025-08" db="UniProtKB">
        <authorList>
            <consortium name="Ensembl"/>
        </authorList>
    </citation>
    <scope>IDENTIFICATION</scope>
</reference>
<evidence type="ECO:0000259" key="25">
    <source>
        <dbReference type="Pfam" id="PF17852"/>
    </source>
</evidence>
<dbReference type="GO" id="GO:0005858">
    <property type="term" value="C:axonemal dynein complex"/>
    <property type="evidence" value="ECO:0007669"/>
    <property type="project" value="UniProtKB-ARBA"/>
</dbReference>
<keyword evidence="5" id="KW-0493">Microtubule</keyword>
<dbReference type="Gene3D" id="3.20.180.20">
    <property type="entry name" value="Dynein heavy chain, N-terminal domain 2"/>
    <property type="match status" value="1"/>
</dbReference>
<dbReference type="FunFam" id="1.20.920.20:FF:000006">
    <property type="entry name" value="Dynein, axonemal, heavy chain 6"/>
    <property type="match status" value="1"/>
</dbReference>
<dbReference type="FunFam" id="3.40.50.300:FF:002141">
    <property type="entry name" value="Dynein heavy chain"/>
    <property type="match status" value="1"/>
</dbReference>
<dbReference type="Gene3D" id="1.20.58.1120">
    <property type="match status" value="1"/>
</dbReference>
<dbReference type="GO" id="GO:0045505">
    <property type="term" value="F:dynein intermediate chain binding"/>
    <property type="evidence" value="ECO:0007669"/>
    <property type="project" value="InterPro"/>
</dbReference>
<feature type="domain" description="Dynein heavy chain AAA module D4" evidence="23">
    <location>
        <begin position="1438"/>
        <end position="1681"/>
    </location>
</feature>
<evidence type="ECO:0000256" key="10">
    <source>
        <dbReference type="ARBA" id="ARBA00022846"/>
    </source>
</evidence>
<dbReference type="FunFam" id="3.40.50.300:FF:000362">
    <property type="entry name" value="Dynein, axonemal, heavy chain 6"/>
    <property type="match status" value="1"/>
</dbReference>
<proteinExistence type="inferred from homology"/>
<sequence>MFFVRWMDGTFLELDGESMEAEVDEFYREMYKLLRLFQQKQKKALTEKRPARHKEHIPTVVVFCNPGMRERHWQQMSDIVGYDITPDAGTTLRKVLKQNLSSYLGQFSTISVAASKEFSLEKAMNTMKETWDSISFTTNVYRETGIHILSSVDDIQALLDDQIMKTQTMRGSPFIKPFDSEIREWESRLIQIQENIDEWLKVQVQWLYLEPIFSSEDIMQQMPEEGRQFQTVDRLWREVMEFCAEDPKVLAATSLPGLKEKLQTCNELLEKIMKGLNAYLEKKRLFFPRFFFLSNDEMLEILSETKDPLRVQPHLKKCFEGIAKLDFLRNLDIKGMYSSEGERVQLISNISTSEARGAVEKWLIQVEDIMLKTVRDVIAYLETERKRWVLEWPGQVVLCVSQMYWTSEVHEVLHNGPKVLCNLQLNDIVELVRGKLSKQTRITLGALVTIDVHARDVIKEMIGSDFQWLAQLRYYWQNENVRVCIINCNVKYAYEYLGNSPRLVITPLTDRCYRTLIGAFYLNLGGAPEGPAGTGKTETTKDLAKALAVQCVVFNCSDGLDYLAMGKFFKGLASSGAWACFDEFNRIELEVLSVVAQQILCIQRAIQIKLETFVFEGTELKLNPNCFIAITMNPGYAGRSELPDNLKVLFRTVAMMVPNYALIAEISLYSYGFLNAKSLSVKIVMTYRLCSEQLSSQYHYDYGMRAVKAVLVAAGNLKLKFPTEDEDILLLRSIKDVNEPKFLSHDIPLFMGITSDLFPGINLPEADYNDFLECCNECCTQHNVQPVQTFIQKIIQTYEMMIVRHGFMLVGEPFSGKTKVLHVLADTLSLMKERGYGEEEKVIYRTVNPKSITMGQLFGQFDLISHEWTDGVVATTFREFALSETPERKWVIFDGPIDTLWIESMNTVLDDNKKLCLMSGEVIQMSPEMTLIFETMDLSQASPATVSRCGMIYLEPSQLGWRPIVTSWLSKLPEPLNSEEHQDLLQGLFDWLVPPALRVRQKQYPTSKSIRSWIMGCFAFATIWSIGGTCDGDSRTIFDNFLRETLSGTSETNPVPENLGKWECPLEEKGLVYDYVYEVGLASIQDIIVPTMDTVLQISEVKFDHMGPTGTGKSVYVKDKLMNNLEKERYFPFFINFSARTSANQTQNIIMARLDKRRKGVFGPPMGKKCIVFVDDMNMPALEKYGAQPPIELLRQFCDHGFWYDFKDTSKITLVDIQLVAAMGPPGGGRNPVTPRFLRHFNVCTINSFSDETMIRIFSTVVALYLRINEFSLDFYTTGNQIVTVYKKAIQNLLPTPAKSHYTFNLRDFSRVIHGCLLIKKSAVENKHVMIRLFVHEVFRVFYDRLVEDDDRAWLFDLVKDIVKDHFKEVFDKVFAHLKEGKSPVTEENMRSLCFGDYMVPELEGDERLYVEVPSIEEFSDVVEQCLDEYNQTQKTRMNLVVFRYMLEHLSRLSRILKQSGGNALLVGMGGSGRQSLTRLAAFMARMCVFQPEISKTYGTNEWREDLKVSLKTVFLITDTQIKEENFLEDIDSVLNTGEVPNIFAADEKQEIIEVPLEDKTVQLSPLALYALFVNLCKENLHIVVAFSPIGDAFRNRLRQFPSLINCCTIDWFQPWPEDALERVASKFLETLQLSDTERQGVVPICKYFHTSVLSLSESLGRYNYVTPTSYLELIAAFQRLLTEKRDSVMKAKKKYVNGLDKLAFAESQVGRMKVELIELQPKLEEAKVENASMMQIIEVESAEVEEKRKIVKVDEEIATAKANEAQALKNECESDLAEALPVMEAAIGALDTLKPSDIAVVKTMKNPPSGVKLVMAAVCVIREKKPERIPDPSGSGGKILDYWTASQKMLGNINFLKDLKACSEKPIPEAVMQKIRTEYLTNPEFDPQVVAKASSAAEGLCKWIKGMEVFHRVSKIEPKKERLKVAEESLAVTMELLNQKRGELAAVEGRLAALEKTFAEKTEEKARLEFQVDLCAKKLERAEKLIGGLGGEKTRWNQAACDLQEEYDNLTGDTLISAGIIAYLGAFTAGFRQECTKDWSKLCEKEIPCSENFSLSKNLGDPIKIRAWNIAGLPTDVFSIDNGVIVDNSRRWPLMIDPQGQANKWIKNFERDNRLNVIKISDTDYMRTVENCIQFGTPLLLENVGEELDPSLEPLLLKQTFKQGGVECIRLGENIIEYSSDFKFFITTKLRNPHYMPELATKVLLLNFMITPEGLEDQLLGIVVAEERPDLEEERNALIVQSAANKKNLQEIEKKILETLESSEGDILEDETAIQVLDSAKVMANEITRKQQIAEKTELKIAESREAYRPVAQHSAVLFFSIADLANIDPMYQYSLSWFVSLYISSIHDSNKSKILKKRLQYLNDHFTYNLYCQVCRSLFETDKLLFSFLLCCNLLMANNEIEHQEFMFLLTGGVGLKNEHKNPDPSWLSDKSWDELCRASEIPAMKRLRYGEWQKMYDSKEPHNFPLPEEWNDTLTELQKMIVLRCLRPDKVKLSFMKLGKKFVEPPPFDLAKSYLDSTATVPLIFVLSPGADPMSSLLKLANDRDMVGDKFQSISLGQGQGPIATKMIQTGMEEGTWVCLQNCHLAVSWMPMLEKICEELDSEKCHPEFRLWLTSYPSPKFPVTILQNGVKMTNEPPTGLRLNLLQSFLSDPISDPEFFAGCPGKELKLLFGVCFFHALVQERRKFGPLGWNIPYGFNESDLRISIRQLQLFINEYSHVPFEAVSYLTGECNYGGRVTDDWDRRLLLTMLDDFYNPDIIENPRYTFSPSGHYYAPPKGTYEEYIEFIKNLPFTQHPEVFGLHENVDIAKDLQQTKTIFESLLLTQGGGTQGTSGGGDSTLYAIADDILSKLPKDFDIESCLIKYPVRYEESMNTVLVQEMERFNHLIRTIRITLINLKKAIKGLVVMDAALEALSSSLLVGKVPEKWAEHSYPSLKPLGSYIVDLLARLKFLQDWYELGKPAVFWLSGFYFTQAFLTGAMQNYARKHRIPIDLLGYEFEVIPQDTADSAPEDGVYIHGLFLDGARWDRSRGMLTEQYPKVLFDAMPIIWIKPAVKSDIKKTTAYVCPLYKTSERKGVLSTTGHSTNFVIALRLNTDQPVQHWIKRGVALLCQLDD</sequence>
<dbReference type="FunFam" id="1.10.8.1220:FF:000001">
    <property type="entry name" value="Dynein axonemal heavy chain 5"/>
    <property type="match status" value="1"/>
</dbReference>
<evidence type="ECO:0000313" key="29">
    <source>
        <dbReference type="Ensembl" id="ENSFALP00000017710.1"/>
    </source>
</evidence>
<dbReference type="Gene3D" id="1.10.287.2620">
    <property type="match status" value="1"/>
</dbReference>
<evidence type="ECO:0000259" key="23">
    <source>
        <dbReference type="Pfam" id="PF12780"/>
    </source>
</evidence>
<dbReference type="GO" id="GO:0003341">
    <property type="term" value="P:cilium movement"/>
    <property type="evidence" value="ECO:0007669"/>
    <property type="project" value="UniProtKB-ARBA"/>
</dbReference>
<dbReference type="Pfam" id="PF12774">
    <property type="entry name" value="AAA_6"/>
    <property type="match status" value="1"/>
</dbReference>
<dbReference type="InterPro" id="IPR004273">
    <property type="entry name" value="Dynein_heavy_D6_P-loop"/>
</dbReference>
<dbReference type="InterPro" id="IPR041228">
    <property type="entry name" value="Dynein_C"/>
</dbReference>
<dbReference type="InterPro" id="IPR043160">
    <property type="entry name" value="Dynein_C_barrel"/>
</dbReference>
<feature type="domain" description="Dynein heavy chain ATP-binding dynein motor region" evidence="24">
    <location>
        <begin position="2067"/>
        <end position="2288"/>
    </location>
</feature>
<dbReference type="GO" id="GO:0005524">
    <property type="term" value="F:ATP binding"/>
    <property type="evidence" value="ECO:0007669"/>
    <property type="project" value="UniProtKB-KW"/>
</dbReference>
<dbReference type="FunFam" id="3.40.50.300:FF:001112">
    <property type="entry name" value="Dynein heavy chain 12, axonemal"/>
    <property type="match status" value="1"/>
</dbReference>
<keyword evidence="13" id="KW-0969">Cilium</keyword>
<dbReference type="Gene3D" id="1.20.920.30">
    <property type="match status" value="1"/>
</dbReference>
<evidence type="ECO:0000259" key="24">
    <source>
        <dbReference type="Pfam" id="PF12781"/>
    </source>
</evidence>
<evidence type="ECO:0000256" key="9">
    <source>
        <dbReference type="ARBA" id="ARBA00022840"/>
    </source>
</evidence>
<evidence type="ECO:0000256" key="15">
    <source>
        <dbReference type="ARBA" id="ARBA00023212"/>
    </source>
</evidence>
<dbReference type="InterPro" id="IPR043157">
    <property type="entry name" value="Dynein_AAA1S"/>
</dbReference>
<keyword evidence="8" id="KW-0833">Ubl conjugation pathway</keyword>
<dbReference type="FunFam" id="3.40.50.300:FF:000223">
    <property type="entry name" value="Dynein heavy chain 3, axonemal"/>
    <property type="match status" value="1"/>
</dbReference>
<evidence type="ECO:0000256" key="1">
    <source>
        <dbReference type="ARBA" id="ARBA00004230"/>
    </source>
</evidence>
<evidence type="ECO:0000256" key="4">
    <source>
        <dbReference type="ARBA" id="ARBA00022490"/>
    </source>
</evidence>
<keyword evidence="7" id="KW-0547">Nucleotide-binding</keyword>
<dbReference type="GO" id="GO:0008569">
    <property type="term" value="F:minus-end-directed microtubule motor activity"/>
    <property type="evidence" value="ECO:0007669"/>
    <property type="project" value="InterPro"/>
</dbReference>
<evidence type="ECO:0000259" key="20">
    <source>
        <dbReference type="Pfam" id="PF08393"/>
    </source>
</evidence>
<dbReference type="SUPFAM" id="SSF52540">
    <property type="entry name" value="P-loop containing nucleoside triphosphate hydrolases"/>
    <property type="match status" value="4"/>
</dbReference>
<dbReference type="InterPro" id="IPR035699">
    <property type="entry name" value="AAA_6"/>
</dbReference>
<keyword evidence="11" id="KW-0243">Dynein</keyword>
<dbReference type="FunFam" id="1.10.8.710:FF:000004">
    <property type="entry name" value="Dynein axonemal heavy chain 6"/>
    <property type="match status" value="1"/>
</dbReference>
<dbReference type="InterPro" id="IPR035706">
    <property type="entry name" value="AAA_9"/>
</dbReference>
<keyword evidence="10" id="KW-0282">Flagellum</keyword>
<dbReference type="Gene3D" id="1.20.1270.280">
    <property type="match status" value="1"/>
</dbReference>
<evidence type="ECO:0000256" key="12">
    <source>
        <dbReference type="ARBA" id="ARBA00023054"/>
    </source>
</evidence>
<dbReference type="InterPro" id="IPR024317">
    <property type="entry name" value="Dynein_heavy_chain_D4_dom"/>
</dbReference>
<feature type="domain" description="Dynein heavy chain AAA 5 extension" evidence="25">
    <location>
        <begin position="988"/>
        <end position="1079"/>
    </location>
</feature>
<evidence type="ECO:0000256" key="13">
    <source>
        <dbReference type="ARBA" id="ARBA00023069"/>
    </source>
</evidence>
<keyword evidence="6" id="KW-0677">Repeat</keyword>
<keyword evidence="14" id="KW-0505">Motor protein</keyword>
<dbReference type="GO" id="GO:0051959">
    <property type="term" value="F:dynein light intermediate chain binding"/>
    <property type="evidence" value="ECO:0007669"/>
    <property type="project" value="InterPro"/>
</dbReference>
<dbReference type="GeneTree" id="ENSGT00940000154280"/>
<dbReference type="InterPro" id="IPR041589">
    <property type="entry name" value="DNAH3_AAA_lid_1"/>
</dbReference>
<dbReference type="InterPro" id="IPR041466">
    <property type="entry name" value="Dynein_AAA5_ext"/>
</dbReference>
<feature type="domain" description="Dynein heavy chain coiled coil stalk" evidence="22">
    <location>
        <begin position="1697"/>
        <end position="2037"/>
    </location>
</feature>
<dbReference type="FunFam" id="1.20.140.100:FF:000004">
    <property type="entry name" value="Dynein axonemal heavy chain 6"/>
    <property type="match status" value="1"/>
</dbReference>
<comment type="subcellular location">
    <subcellularLocation>
        <location evidence="1">Cell projection</location>
        <location evidence="1">Cilium</location>
        <location evidence="1">Flagellum</location>
    </subcellularLocation>
    <subcellularLocation>
        <location evidence="2">Cytoplasm</location>
        <location evidence="2">Cytoskeleton</location>
        <location evidence="2">Cilium axoneme</location>
    </subcellularLocation>
</comment>
<dbReference type="FunFam" id="1.10.8.720:FF:000001">
    <property type="entry name" value="dynein heavy chain 7, axonemal"/>
    <property type="match status" value="1"/>
</dbReference>
<reference evidence="29" key="3">
    <citation type="submission" date="2025-09" db="UniProtKB">
        <authorList>
            <consortium name="Ensembl"/>
        </authorList>
    </citation>
    <scope>IDENTIFICATION</scope>
</reference>
<protein>
    <recommendedName>
        <fullName evidence="17">Dynein axonemal heavy chain 12</fullName>
    </recommendedName>
</protein>
<dbReference type="Gene3D" id="1.20.140.100">
    <property type="entry name" value="Dynein heavy chain, N-terminal domain 2"/>
    <property type="match status" value="1"/>
</dbReference>
<reference evidence="29 30" key="1">
    <citation type="journal article" date="2012" name="Nature">
        <title>The genomic landscape of species divergence in Ficedula flycatchers.</title>
        <authorList>
            <person name="Ellegren H."/>
            <person name="Smeds L."/>
            <person name="Burri R."/>
            <person name="Olason P.I."/>
            <person name="Backstrom N."/>
            <person name="Kawakami T."/>
            <person name="Kunstner A."/>
            <person name="Makinen H."/>
            <person name="Nadachowska-Brzyska K."/>
            <person name="Qvarnstrom A."/>
            <person name="Uebbing S."/>
            <person name="Wolf J.B."/>
        </authorList>
    </citation>
    <scope>NUCLEOTIDE SEQUENCE [LARGE SCALE GENOMIC DNA]</scope>
</reference>
<feature type="domain" description="Dynein heavy chain region D6 P-loop" evidence="19">
    <location>
        <begin position="2522"/>
        <end position="2636"/>
    </location>
</feature>
<dbReference type="Ensembl" id="ENSFALT00000029832.1">
    <property type="protein sequence ID" value="ENSFALP00000017710.1"/>
    <property type="gene ID" value="ENSFALG00000008432.2"/>
</dbReference>
<name>A0A803V4Q4_FICAL</name>
<dbReference type="InterPro" id="IPR024743">
    <property type="entry name" value="Dynein_HC_stalk"/>
</dbReference>
<feature type="domain" description="Dynein heavy chain AAA lid" evidence="27">
    <location>
        <begin position="2671"/>
        <end position="2807"/>
    </location>
</feature>
<dbReference type="PANTHER" id="PTHR22878">
    <property type="entry name" value="DYNEIN HEAVY CHAIN 6, AXONEMAL-LIKE-RELATED"/>
    <property type="match status" value="1"/>
</dbReference>
<dbReference type="GO" id="GO:0031514">
    <property type="term" value="C:motile cilium"/>
    <property type="evidence" value="ECO:0007669"/>
    <property type="project" value="UniProtKB-SubCell"/>
</dbReference>
<feature type="domain" description="Dynein heavy chain 3 AAA+ lid" evidence="26">
    <location>
        <begin position="1284"/>
        <end position="1374"/>
    </location>
</feature>
<dbReference type="InterPro" id="IPR026983">
    <property type="entry name" value="DHC"/>
</dbReference>
<dbReference type="Proteomes" id="UP000016665">
    <property type="component" value="Chromosome 12"/>
</dbReference>